<dbReference type="Proteomes" id="UP000805649">
    <property type="component" value="Unassembled WGS sequence"/>
</dbReference>
<keyword evidence="2" id="KW-1185">Reference proteome</keyword>
<reference evidence="1 2" key="1">
    <citation type="journal article" date="2020" name="Phytopathology">
        <title>Genome Sequence Resources of Colletotrichum truncatum, C. plurivorum, C. musicola, and C. sojae: Four Species Pathogenic to Soybean (Glycine max).</title>
        <authorList>
            <person name="Rogerio F."/>
            <person name="Boufleur T.R."/>
            <person name="Ciampi-Guillardi M."/>
            <person name="Sukno S.A."/>
            <person name="Thon M.R."/>
            <person name="Massola Junior N.S."/>
            <person name="Baroncelli R."/>
        </authorList>
    </citation>
    <scope>NUCLEOTIDE SEQUENCE [LARGE SCALE GENOMIC DNA]</scope>
    <source>
        <strain evidence="1 2">CMES1059</strain>
    </source>
</reference>
<accession>A0ACC3ZH05</accession>
<protein>
    <submittedName>
        <fullName evidence="1">Cytochrome p450</fullName>
    </submittedName>
</protein>
<sequence>MELSVLAGTILAVVIGLYAVESAIILSKGTKEPKYVRPRVPLIGHLIGISKHTTGPYFTQIASTQKSGIFVLPVFTLKLYVIVERRLVGAIQRHAKTLSFTPFAAKVASKLSGVGEIALKMHNHLEGPPEAKEYDRVQRAALSAGTDLDAMTLVATKVQMKHVDNLFANASKTSGARIELYEWVRHLISVSASEGMFGPMNPFNDPVHEADFWYVESGNRTFADASHLMMIGGLTPKLFARSAVRARERNGKRYEEYVRRGGVDDSSGLVKARYRVLKANGATDDEIARIHIGFDIAMLANYAPTAFWALYEVLSRPSLVAEIREEVRNAVVTDGEDADFTLDLSIIKRACPLLLSSVQETQRLNSVQMAIREILRDTNVTIDDKEVLLKKGNFLQVNGITMLQSEETWGPNAAEYDPYRFIKMKRTPGTPGVAAANELPPNAFSVWGLAPHVCPARWYATGGILAMIAMMVLRFDFDVEEDWKVDESSGRAWKKPQAAKGFSALPSPAEPVPLFLKARKEFEGKWGVRIGAPSTRLQLSVA</sequence>
<proteinExistence type="predicted"/>
<gene>
    <name evidence="1" type="ORF">CTRU02_201272</name>
</gene>
<dbReference type="EMBL" id="VUJX02000001">
    <property type="protein sequence ID" value="KAL0943386.1"/>
    <property type="molecule type" value="Genomic_DNA"/>
</dbReference>
<evidence type="ECO:0000313" key="2">
    <source>
        <dbReference type="Proteomes" id="UP000805649"/>
    </source>
</evidence>
<name>A0ACC3ZH05_COLTU</name>
<organism evidence="1 2">
    <name type="scientific">Colletotrichum truncatum</name>
    <name type="common">Anthracnose fungus</name>
    <name type="synonym">Colletotrichum capsici</name>
    <dbReference type="NCBI Taxonomy" id="5467"/>
    <lineage>
        <taxon>Eukaryota</taxon>
        <taxon>Fungi</taxon>
        <taxon>Dikarya</taxon>
        <taxon>Ascomycota</taxon>
        <taxon>Pezizomycotina</taxon>
        <taxon>Sordariomycetes</taxon>
        <taxon>Hypocreomycetidae</taxon>
        <taxon>Glomerellales</taxon>
        <taxon>Glomerellaceae</taxon>
        <taxon>Colletotrichum</taxon>
        <taxon>Colletotrichum truncatum species complex</taxon>
    </lineage>
</organism>
<evidence type="ECO:0000313" key="1">
    <source>
        <dbReference type="EMBL" id="KAL0943386.1"/>
    </source>
</evidence>
<comment type="caution">
    <text evidence="1">The sequence shown here is derived from an EMBL/GenBank/DDBJ whole genome shotgun (WGS) entry which is preliminary data.</text>
</comment>